<dbReference type="InterPro" id="IPR007197">
    <property type="entry name" value="rSAM"/>
</dbReference>
<keyword evidence="2" id="KW-0408">Iron</keyword>
<accession>A0A7Y4NG14</accession>
<dbReference type="InterPro" id="IPR058240">
    <property type="entry name" value="rSAM_sf"/>
</dbReference>
<dbReference type="SFLD" id="SFLDG01084">
    <property type="entry name" value="Uncharacterised_Radical_SAM_Su"/>
    <property type="match status" value="1"/>
</dbReference>
<dbReference type="PANTHER" id="PTHR43432:SF3">
    <property type="entry name" value="SLR0285 PROTEIN"/>
    <property type="match status" value="1"/>
</dbReference>
<evidence type="ECO:0000259" key="5">
    <source>
        <dbReference type="PROSITE" id="PS51918"/>
    </source>
</evidence>
<keyword evidence="3" id="KW-0411">Iron-sulfur</keyword>
<gene>
    <name evidence="6" type="ORF">HNS30_28250</name>
</gene>
<sequence length="344" mass="38521">MKARPVDNPPNPWASTAVEYLDEIPPARLEVWEDHSRSIIASNDSPDVCFSWSVNPYRGCLHACAYCYARPTHQYLDFGAGTDFETRLVVKPNAPELLREAFDRPSWKGETVVFSGVTDCYQPLEASLRLTRQCLEVCAEYRNPVGIVTKGVLIERDLDVLQRLAAETRLFVSISLPFHNEELARAMEPLVATPRRRLATIRKLTEAGIDVAVSVAPIIPGLNDEDIARVLTSAREAGATRAHYTLLRLPGPVQAVFEERLRAKLPLRADRVLHRIRETRGGELTDGRFKHRMRGEGLYAQTIHQLFATAARKVGMRASSVTEAAPDTFRRPARPSNSPQLSLF</sequence>
<dbReference type="GO" id="GO:0046872">
    <property type="term" value="F:metal ion binding"/>
    <property type="evidence" value="ECO:0007669"/>
    <property type="project" value="UniProtKB-KW"/>
</dbReference>
<evidence type="ECO:0000256" key="4">
    <source>
        <dbReference type="SAM" id="MobiDB-lite"/>
    </source>
</evidence>
<comment type="caution">
    <text evidence="6">The sequence shown here is derived from an EMBL/GenBank/DDBJ whole genome shotgun (WGS) entry which is preliminary data.</text>
</comment>
<dbReference type="PANTHER" id="PTHR43432">
    <property type="entry name" value="SLR0285 PROTEIN"/>
    <property type="match status" value="1"/>
</dbReference>
<dbReference type="GO" id="GO:0003824">
    <property type="term" value="F:catalytic activity"/>
    <property type="evidence" value="ECO:0007669"/>
    <property type="project" value="InterPro"/>
</dbReference>
<name>A0A7Y4NG14_9BACT</name>
<dbReference type="InterPro" id="IPR006638">
    <property type="entry name" value="Elp3/MiaA/NifB-like_rSAM"/>
</dbReference>
<organism evidence="6 7">
    <name type="scientific">Corallococcus exercitus</name>
    <dbReference type="NCBI Taxonomy" id="2316736"/>
    <lineage>
        <taxon>Bacteria</taxon>
        <taxon>Pseudomonadati</taxon>
        <taxon>Myxococcota</taxon>
        <taxon>Myxococcia</taxon>
        <taxon>Myxococcales</taxon>
        <taxon>Cystobacterineae</taxon>
        <taxon>Myxococcaceae</taxon>
        <taxon>Corallococcus</taxon>
    </lineage>
</organism>
<dbReference type="Gene3D" id="3.80.30.30">
    <property type="match status" value="1"/>
</dbReference>
<dbReference type="SUPFAM" id="SSF102114">
    <property type="entry name" value="Radical SAM enzymes"/>
    <property type="match status" value="1"/>
</dbReference>
<dbReference type="CDD" id="cd01335">
    <property type="entry name" value="Radical_SAM"/>
    <property type="match status" value="1"/>
</dbReference>
<evidence type="ECO:0000313" key="6">
    <source>
        <dbReference type="EMBL" id="NOK12942.1"/>
    </source>
</evidence>
<dbReference type="AlphaFoldDB" id="A0A7Y4NG14"/>
<dbReference type="InterPro" id="IPR040086">
    <property type="entry name" value="MJ0683-like"/>
</dbReference>
<feature type="compositionally biased region" description="Polar residues" evidence="4">
    <location>
        <begin position="335"/>
        <end position="344"/>
    </location>
</feature>
<dbReference type="PROSITE" id="PS51918">
    <property type="entry name" value="RADICAL_SAM"/>
    <property type="match status" value="1"/>
</dbReference>
<keyword evidence="1" id="KW-0479">Metal-binding</keyword>
<dbReference type="Proteomes" id="UP000528460">
    <property type="component" value="Unassembled WGS sequence"/>
</dbReference>
<dbReference type="NCBIfam" id="NF033668">
    <property type="entry name" value="rSAM_PA0069"/>
    <property type="match status" value="1"/>
</dbReference>
<feature type="region of interest" description="Disordered" evidence="4">
    <location>
        <begin position="322"/>
        <end position="344"/>
    </location>
</feature>
<evidence type="ECO:0000313" key="7">
    <source>
        <dbReference type="Proteomes" id="UP000528460"/>
    </source>
</evidence>
<proteinExistence type="predicted"/>
<dbReference type="SMART" id="SM00729">
    <property type="entry name" value="Elp3"/>
    <property type="match status" value="1"/>
</dbReference>
<evidence type="ECO:0000256" key="3">
    <source>
        <dbReference type="ARBA" id="ARBA00023014"/>
    </source>
</evidence>
<evidence type="ECO:0000256" key="1">
    <source>
        <dbReference type="ARBA" id="ARBA00022723"/>
    </source>
</evidence>
<dbReference type="RefSeq" id="WP_171420084.1">
    <property type="nucleotide sequence ID" value="NZ_JABFJW010000276.1"/>
</dbReference>
<dbReference type="Pfam" id="PF04055">
    <property type="entry name" value="Radical_SAM"/>
    <property type="match status" value="1"/>
</dbReference>
<dbReference type="GO" id="GO:0051536">
    <property type="term" value="F:iron-sulfur cluster binding"/>
    <property type="evidence" value="ECO:0007669"/>
    <property type="project" value="UniProtKB-KW"/>
</dbReference>
<dbReference type="SFLD" id="SFLDS00029">
    <property type="entry name" value="Radical_SAM"/>
    <property type="match status" value="1"/>
</dbReference>
<evidence type="ECO:0000256" key="2">
    <source>
        <dbReference type="ARBA" id="ARBA00023004"/>
    </source>
</evidence>
<protein>
    <submittedName>
        <fullName evidence="6">PA0069 family radical SAM protein</fullName>
    </submittedName>
</protein>
<dbReference type="EMBL" id="JABFJW010000276">
    <property type="protein sequence ID" value="NOK12942.1"/>
    <property type="molecule type" value="Genomic_DNA"/>
</dbReference>
<reference evidence="6 7" key="1">
    <citation type="submission" date="2020-05" db="EMBL/GenBank/DDBJ databases">
        <authorList>
            <person name="Whitworth D."/>
        </authorList>
    </citation>
    <scope>NUCLEOTIDE SEQUENCE [LARGE SCALE GENOMIC DNA]</scope>
    <source>
        <strain evidence="6 7">CA046A</strain>
    </source>
</reference>
<feature type="domain" description="Radical SAM core" evidence="5">
    <location>
        <begin position="44"/>
        <end position="283"/>
    </location>
</feature>